<dbReference type="OrthoDB" id="1102891at2759"/>
<evidence type="ECO:0000256" key="1">
    <source>
        <dbReference type="SAM" id="MobiDB-lite"/>
    </source>
</evidence>
<reference evidence="4" key="1">
    <citation type="submission" date="2013-09" db="EMBL/GenBank/DDBJ databases">
        <title>Corchorus olitorius genome sequencing.</title>
        <authorList>
            <person name="Alam M."/>
            <person name="Haque M.S."/>
            <person name="Islam M.S."/>
            <person name="Emdad E.M."/>
            <person name="Islam M.M."/>
            <person name="Ahmed B."/>
            <person name="Halim A."/>
            <person name="Hossen Q.M.M."/>
            <person name="Hossain M.Z."/>
            <person name="Ahmed R."/>
            <person name="Khan M.M."/>
            <person name="Islam R."/>
            <person name="Rashid M.M."/>
            <person name="Khan S.A."/>
            <person name="Rahman M.S."/>
            <person name="Alam M."/>
            <person name="Yahiya A.S."/>
            <person name="Khan M.S."/>
            <person name="Azam M.S."/>
            <person name="Haque T."/>
            <person name="Lashkar M.Z.H."/>
            <person name="Akhand A.I."/>
            <person name="Morshed G."/>
            <person name="Roy S."/>
            <person name="Uddin K.S."/>
            <person name="Rabeya T."/>
            <person name="Hossain A.S."/>
            <person name="Chowdhury A."/>
            <person name="Snigdha A.R."/>
            <person name="Mortoza M.S."/>
            <person name="Matin S.A."/>
            <person name="Hoque S.M.E."/>
            <person name="Islam M.K."/>
            <person name="Roy D.K."/>
            <person name="Haider R."/>
            <person name="Moosa M.M."/>
            <person name="Elias S.M."/>
            <person name="Hasan A.M."/>
            <person name="Jahan S."/>
            <person name="Shafiuddin M."/>
            <person name="Mahmood N."/>
            <person name="Shommy N.S."/>
        </authorList>
    </citation>
    <scope>NUCLEOTIDE SEQUENCE [LARGE SCALE GENOMIC DNA]</scope>
    <source>
        <strain evidence="4">cv. O-4</strain>
    </source>
</reference>
<comment type="caution">
    <text evidence="3">The sequence shown here is derived from an EMBL/GenBank/DDBJ whole genome shotgun (WGS) entry which is preliminary data.</text>
</comment>
<dbReference type="Proteomes" id="UP000187203">
    <property type="component" value="Unassembled WGS sequence"/>
</dbReference>
<dbReference type="STRING" id="93759.A0A1R3HL12"/>
<sequence>MGDDSIFLINNGGLGFSEPQQTSVQGAFTPSMQSSKCSYKDSLTLGVLGSYINCNSDEETEVPPSATTISTSQSDEVINITLSNSDKERLAKRWAQSLIVKVYGKKVGFKFLSLKLAQLWKLKKFPAIVDLGEDFFLLKFEFENDYHYVLKEGPWFIGGHFLTVRKWEPNFRASEATFSSVAVWVRLNELPVEFFDGDILQKIGRNIGKLIKIDTHTLADERRRYARLCVQINMDKPLAKFIQIEGQKQPITYEGISALCFHSGKIGHKEAQCPDKLPASEPLKMVDQTKEEDCFGPWMVVQSKKSKKMIQGGYQNSNSLQKVTLQEDNDRPKKVNASNKQNVSSKKGNNQIVDFPSDKSVLVNNKRKGKEHMVSKIAPTQKTSWMPKNFEFGQTSALIEKHNLEPKIPFSSSTAFSRENSERNTVPFSIQEMEFLTNLPNSYTDEMGFNHSISHSCFSNSILENCLQNAKSSSSAKSKCQTGTGKSHSSKEDPRSSCSARFESTISPIISVEGIAGLTTTADGAEKVVISRDLLQSAVCLHSSATNSDEPSLDPNPGGGSGELHSSSHYPDGVPDRLGTDNNQVLGKSMEGSKLGDPSLDDDNGEILSSCWSPRIPAGQQQVLGLQNSEQSECKSFPTQDP</sequence>
<dbReference type="PANTHER" id="PTHR31286">
    <property type="entry name" value="GLYCINE-RICH CELL WALL STRUCTURAL PROTEIN 1.8-LIKE"/>
    <property type="match status" value="1"/>
</dbReference>
<keyword evidence="4" id="KW-1185">Reference proteome</keyword>
<feature type="compositionally biased region" description="Polar residues" evidence="1">
    <location>
        <begin position="336"/>
        <end position="352"/>
    </location>
</feature>
<feature type="region of interest" description="Disordered" evidence="1">
    <location>
        <begin position="474"/>
        <end position="500"/>
    </location>
</feature>
<dbReference type="InterPro" id="IPR025558">
    <property type="entry name" value="DUF4283"/>
</dbReference>
<dbReference type="AlphaFoldDB" id="A0A1R3HL12"/>
<feature type="compositionally biased region" description="Polar residues" evidence="1">
    <location>
        <begin position="619"/>
        <end position="631"/>
    </location>
</feature>
<feature type="domain" description="DUF4283" evidence="2">
    <location>
        <begin position="91"/>
        <end position="174"/>
    </location>
</feature>
<name>A0A1R3HL12_9ROSI</name>
<evidence type="ECO:0000313" key="3">
    <source>
        <dbReference type="EMBL" id="OMO70978.1"/>
    </source>
</evidence>
<dbReference type="PANTHER" id="PTHR31286:SF99">
    <property type="entry name" value="DUF4283 DOMAIN-CONTAINING PROTEIN"/>
    <property type="match status" value="1"/>
</dbReference>
<protein>
    <recommendedName>
        <fullName evidence="2">DUF4283 domain-containing protein</fullName>
    </recommendedName>
</protein>
<proteinExistence type="predicted"/>
<feature type="region of interest" description="Disordered" evidence="1">
    <location>
        <begin position="326"/>
        <end position="354"/>
    </location>
</feature>
<accession>A0A1R3HL12</accession>
<dbReference type="EMBL" id="AWUE01019929">
    <property type="protein sequence ID" value="OMO70978.1"/>
    <property type="molecule type" value="Genomic_DNA"/>
</dbReference>
<organism evidence="3 4">
    <name type="scientific">Corchorus olitorius</name>
    <dbReference type="NCBI Taxonomy" id="93759"/>
    <lineage>
        <taxon>Eukaryota</taxon>
        <taxon>Viridiplantae</taxon>
        <taxon>Streptophyta</taxon>
        <taxon>Embryophyta</taxon>
        <taxon>Tracheophyta</taxon>
        <taxon>Spermatophyta</taxon>
        <taxon>Magnoliopsida</taxon>
        <taxon>eudicotyledons</taxon>
        <taxon>Gunneridae</taxon>
        <taxon>Pentapetalae</taxon>
        <taxon>rosids</taxon>
        <taxon>malvids</taxon>
        <taxon>Malvales</taxon>
        <taxon>Malvaceae</taxon>
        <taxon>Grewioideae</taxon>
        <taxon>Apeibeae</taxon>
        <taxon>Corchorus</taxon>
    </lineage>
</organism>
<evidence type="ECO:0000313" key="4">
    <source>
        <dbReference type="Proteomes" id="UP000187203"/>
    </source>
</evidence>
<feature type="region of interest" description="Disordered" evidence="1">
    <location>
        <begin position="544"/>
        <end position="642"/>
    </location>
</feature>
<dbReference type="Pfam" id="PF14111">
    <property type="entry name" value="DUF4283"/>
    <property type="match status" value="1"/>
</dbReference>
<gene>
    <name evidence="3" type="ORF">COLO4_28420</name>
</gene>
<evidence type="ECO:0000259" key="2">
    <source>
        <dbReference type="Pfam" id="PF14111"/>
    </source>
</evidence>
<dbReference type="InterPro" id="IPR040256">
    <property type="entry name" value="At4g02000-like"/>
</dbReference>